<dbReference type="EMBL" id="KZ505677">
    <property type="protein sequence ID" value="PKU47491.1"/>
    <property type="molecule type" value="Genomic_DNA"/>
</dbReference>
<dbReference type="OrthoDB" id="419189at2759"/>
<dbReference type="Proteomes" id="UP000233556">
    <property type="component" value="Unassembled WGS sequence"/>
</dbReference>
<reference evidence="2" key="2">
    <citation type="submission" date="2017-12" db="EMBL/GenBank/DDBJ databases">
        <title>Genome sequence of the Bar-tailed Godwit (Limosa lapponica baueri).</title>
        <authorList>
            <person name="Lima N.C.B."/>
            <person name="Parody-Merino A.M."/>
            <person name="Battley P.F."/>
            <person name="Fidler A.E."/>
            <person name="Prosdocimi F."/>
        </authorList>
    </citation>
    <scope>NUCLEOTIDE SEQUENCE [LARGE SCALE GENOMIC DNA]</scope>
</reference>
<sequence>MESWARKNLMRFNREKCKVLHLGKKNVRHQYRLGVDLLEPSSEEKDLGVLVDSKMTMSKQCALVARKTNGILGCIGKSVATESICNAQRGFVAITLISVLQKLHANLDAIKTSLLLLHISDVNQKMLKEEVPLAVSSGDFCSWVCVPYRHSYLNYVSFATDSDIHPDDSDIHLNILQEFWAPQFKKNKELLERDQQRATKMIRGLEHFSSEEKLRYLALFRLEKRRLRGDLINAYKYLKSGYLEGGVKLFSVVPSDRTRGIDIGPILFNCFTNDLDDGADCTLSNCTDDTKLGGVADTAESHVAVQRDLNRVAKWDDRKLRKFNKGKHQVLHPAWVHQPSTSNPISQGKEIFTFYVGVQTAPETVRCSQHRKDMDLLEWFHRRAMKMIRGLAYLSYEDRLRESGLFSLEKSRLRGDFIAAF</sequence>
<name>A0A2I0UNA0_LIMLA</name>
<reference evidence="2" key="1">
    <citation type="submission" date="2017-11" db="EMBL/GenBank/DDBJ databases">
        <authorList>
            <person name="Lima N.C."/>
            <person name="Parody-Merino A.M."/>
            <person name="Battley P.F."/>
            <person name="Fidler A.E."/>
            <person name="Prosdocimi F."/>
        </authorList>
    </citation>
    <scope>NUCLEOTIDE SEQUENCE [LARGE SCALE GENOMIC DNA]</scope>
</reference>
<dbReference type="AlphaFoldDB" id="A0A2I0UNA0"/>
<accession>A0A2I0UNA0</accession>
<evidence type="ECO:0000313" key="1">
    <source>
        <dbReference type="EMBL" id="PKU47491.1"/>
    </source>
</evidence>
<protein>
    <recommendedName>
        <fullName evidence="3">Rna-directed dna polymerase from mobile element jockey-like</fullName>
    </recommendedName>
</protein>
<evidence type="ECO:0008006" key="3">
    <source>
        <dbReference type="Google" id="ProtNLM"/>
    </source>
</evidence>
<proteinExistence type="predicted"/>
<gene>
    <name evidence="1" type="ORF">llap_2231</name>
</gene>
<dbReference type="PANTHER" id="PTHR33332">
    <property type="entry name" value="REVERSE TRANSCRIPTASE DOMAIN-CONTAINING PROTEIN"/>
    <property type="match status" value="1"/>
</dbReference>
<evidence type="ECO:0000313" key="2">
    <source>
        <dbReference type="Proteomes" id="UP000233556"/>
    </source>
</evidence>
<keyword evidence="2" id="KW-1185">Reference proteome</keyword>
<organism evidence="1 2">
    <name type="scientific">Limosa lapponica baueri</name>
    <dbReference type="NCBI Taxonomy" id="1758121"/>
    <lineage>
        <taxon>Eukaryota</taxon>
        <taxon>Metazoa</taxon>
        <taxon>Chordata</taxon>
        <taxon>Craniata</taxon>
        <taxon>Vertebrata</taxon>
        <taxon>Euteleostomi</taxon>
        <taxon>Archelosauria</taxon>
        <taxon>Archosauria</taxon>
        <taxon>Dinosauria</taxon>
        <taxon>Saurischia</taxon>
        <taxon>Theropoda</taxon>
        <taxon>Coelurosauria</taxon>
        <taxon>Aves</taxon>
        <taxon>Neognathae</taxon>
        <taxon>Neoaves</taxon>
        <taxon>Charadriiformes</taxon>
        <taxon>Scolopacidae</taxon>
        <taxon>Limosa</taxon>
    </lineage>
</organism>
<dbReference type="PRINTS" id="PR01345">
    <property type="entry name" value="CERVTRCPTASE"/>
</dbReference>